<reference evidence="2 3" key="1">
    <citation type="submission" date="2019-10" db="EMBL/GenBank/DDBJ databases">
        <title>Rubrobacter sp nov SCSIO 52915 isolated from a deep-sea sediment in the South China Sea.</title>
        <authorList>
            <person name="Chen R.W."/>
        </authorList>
    </citation>
    <scope>NUCLEOTIDE SEQUENCE [LARGE SCALE GENOMIC DNA]</scope>
    <source>
        <strain evidence="2 3">SCSIO 52915</strain>
        <plasmid evidence="2 3">unnamed1</plasmid>
    </source>
</reference>
<evidence type="ECO:0000256" key="1">
    <source>
        <dbReference type="SAM" id="MobiDB-lite"/>
    </source>
</evidence>
<gene>
    <name evidence="2" type="ORF">GBA65_22165</name>
</gene>
<feature type="region of interest" description="Disordered" evidence="1">
    <location>
        <begin position="1"/>
        <end position="25"/>
    </location>
</feature>
<evidence type="ECO:0000313" key="2">
    <source>
        <dbReference type="EMBL" id="QIN81141.1"/>
    </source>
</evidence>
<name>A0A6G8Q3S9_9ACTN</name>
<protein>
    <submittedName>
        <fullName evidence="2">Uncharacterized protein</fullName>
    </submittedName>
</protein>
<accession>A0A6G8Q3S9</accession>
<evidence type="ECO:0000313" key="3">
    <source>
        <dbReference type="Proteomes" id="UP000502706"/>
    </source>
</evidence>
<proteinExistence type="predicted"/>
<keyword evidence="3" id="KW-1185">Reference proteome</keyword>
<dbReference type="KEGG" id="rmar:GBA65_22165"/>
<sequence length="62" mass="6895">MTPHDNGASADATLRDPRASSPLGAFLRKCSPEEIEEWHEHGFISTLEYREALEEKDPDPGS</sequence>
<dbReference type="RefSeq" id="WP_166398856.1">
    <property type="nucleotide sequence ID" value="NZ_CP045122.1"/>
</dbReference>
<dbReference type="AlphaFoldDB" id="A0A6G8Q3S9"/>
<dbReference type="EMBL" id="CP045122">
    <property type="protein sequence ID" value="QIN81141.1"/>
    <property type="molecule type" value="Genomic_DNA"/>
</dbReference>
<dbReference type="Proteomes" id="UP000502706">
    <property type="component" value="Plasmid unnamed1"/>
</dbReference>
<keyword evidence="2" id="KW-0614">Plasmid</keyword>
<organism evidence="2 3">
    <name type="scientific">Rubrobacter marinus</name>
    <dbReference type="NCBI Taxonomy" id="2653852"/>
    <lineage>
        <taxon>Bacteria</taxon>
        <taxon>Bacillati</taxon>
        <taxon>Actinomycetota</taxon>
        <taxon>Rubrobacteria</taxon>
        <taxon>Rubrobacterales</taxon>
        <taxon>Rubrobacteraceae</taxon>
        <taxon>Rubrobacter</taxon>
    </lineage>
</organism>
<geneLocation type="plasmid" evidence="2 3">
    <name>unnamed1</name>
</geneLocation>